<sequence>MRLKTKTFADEHFSHVIEISLDKENLILYSSKSQSLNSSHRIPKTRASVRTFFLFQTLLAVRKPGLNHVNGPLQFVLSGPETDPRPQAEALSIKQYCFLHKY</sequence>
<dbReference type="AlphaFoldDB" id="A0A1J1IWY2"/>
<evidence type="ECO:0000313" key="1">
    <source>
        <dbReference type="EMBL" id="CRL04663.1"/>
    </source>
</evidence>
<dbReference type="Proteomes" id="UP000183832">
    <property type="component" value="Unassembled WGS sequence"/>
</dbReference>
<organism evidence="1 2">
    <name type="scientific">Clunio marinus</name>
    <dbReference type="NCBI Taxonomy" id="568069"/>
    <lineage>
        <taxon>Eukaryota</taxon>
        <taxon>Metazoa</taxon>
        <taxon>Ecdysozoa</taxon>
        <taxon>Arthropoda</taxon>
        <taxon>Hexapoda</taxon>
        <taxon>Insecta</taxon>
        <taxon>Pterygota</taxon>
        <taxon>Neoptera</taxon>
        <taxon>Endopterygota</taxon>
        <taxon>Diptera</taxon>
        <taxon>Nematocera</taxon>
        <taxon>Chironomoidea</taxon>
        <taxon>Chironomidae</taxon>
        <taxon>Clunio</taxon>
    </lineage>
</organism>
<evidence type="ECO:0000313" key="2">
    <source>
        <dbReference type="Proteomes" id="UP000183832"/>
    </source>
</evidence>
<proteinExistence type="predicted"/>
<accession>A0A1J1IWY2</accession>
<reference evidence="1 2" key="1">
    <citation type="submission" date="2015-04" db="EMBL/GenBank/DDBJ databases">
        <authorList>
            <person name="Syromyatnikov M.Y."/>
            <person name="Popov V.N."/>
        </authorList>
    </citation>
    <scope>NUCLEOTIDE SEQUENCE [LARGE SCALE GENOMIC DNA]</scope>
</reference>
<protein>
    <submittedName>
        <fullName evidence="1">CLUMA_CG017727, isoform A</fullName>
    </submittedName>
</protein>
<gene>
    <name evidence="1" type="ORF">CLUMA_CG017727</name>
</gene>
<dbReference type="EMBL" id="CVRI01000063">
    <property type="protein sequence ID" value="CRL04663.1"/>
    <property type="molecule type" value="Genomic_DNA"/>
</dbReference>
<name>A0A1J1IWY2_9DIPT</name>
<keyword evidence="2" id="KW-1185">Reference proteome</keyword>